<dbReference type="PANTHER" id="PTHR34121:SF1">
    <property type="entry name" value="FILAMIN-A-INTERACTING PROTEIN 1"/>
    <property type="match status" value="1"/>
</dbReference>
<keyword evidence="1" id="KW-0175">Coiled coil</keyword>
<feature type="compositionally biased region" description="Basic and acidic residues" evidence="2">
    <location>
        <begin position="105"/>
        <end position="114"/>
    </location>
</feature>
<dbReference type="EMBL" id="OZ020109">
    <property type="protein sequence ID" value="CAK9261996.1"/>
    <property type="molecule type" value="Genomic_DNA"/>
</dbReference>
<proteinExistence type="predicted"/>
<dbReference type="PANTHER" id="PTHR34121">
    <property type="entry name" value="MYOSIN-11"/>
    <property type="match status" value="1"/>
</dbReference>
<reference evidence="3" key="1">
    <citation type="submission" date="2024-02" db="EMBL/GenBank/DDBJ databases">
        <authorList>
            <consortium name="ELIXIR-Norway"/>
            <consortium name="Elixir Norway"/>
        </authorList>
    </citation>
    <scope>NUCLEOTIDE SEQUENCE</scope>
</reference>
<feature type="coiled-coil region" evidence="1">
    <location>
        <begin position="226"/>
        <end position="253"/>
    </location>
</feature>
<keyword evidence="4" id="KW-1185">Reference proteome</keyword>
<feature type="region of interest" description="Disordered" evidence="2">
    <location>
        <begin position="93"/>
        <end position="114"/>
    </location>
</feature>
<dbReference type="Proteomes" id="UP001497444">
    <property type="component" value="Chromosome 14"/>
</dbReference>
<protein>
    <submittedName>
        <fullName evidence="3">Uncharacterized protein</fullName>
    </submittedName>
</protein>
<evidence type="ECO:0000256" key="2">
    <source>
        <dbReference type="SAM" id="MobiDB-lite"/>
    </source>
</evidence>
<organism evidence="3 4">
    <name type="scientific">Sphagnum jensenii</name>
    <dbReference type="NCBI Taxonomy" id="128206"/>
    <lineage>
        <taxon>Eukaryota</taxon>
        <taxon>Viridiplantae</taxon>
        <taxon>Streptophyta</taxon>
        <taxon>Embryophyta</taxon>
        <taxon>Bryophyta</taxon>
        <taxon>Sphagnophytina</taxon>
        <taxon>Sphagnopsida</taxon>
        <taxon>Sphagnales</taxon>
        <taxon>Sphagnaceae</taxon>
        <taxon>Sphagnum</taxon>
    </lineage>
</organism>
<gene>
    <name evidence="3" type="ORF">CSSPJE1EN1_LOCUS7474</name>
</gene>
<evidence type="ECO:0000313" key="4">
    <source>
        <dbReference type="Proteomes" id="UP001497444"/>
    </source>
</evidence>
<sequence length="647" mass="72094">MSWLKSAISRAAEVGTKTNNLTRTARTFADAVIQQAAGGAKIVQDRLSGRNLNSFKNAVRRLDEVALNARKLERVQALACWLATLQDIQHNLNGETSTGGTESPRSSHDEDSASSRRASSVYFLDPDIGSGELLNFRDAFLHSQALENIVTSMILEAPVEEEVSMLLDIFGLCLAGGQELHNAIISSIQDLSKSYSTYVVEVMIKKEDLLQLARDATTGLKLSLEVERLDFEIVNLQQQIAEKQGLLEALKDEEILQLGARLRSCLQKKTHLIHLGDTREGRALKVEMLKGLTTTLKSVAADMETEIVENRQQKQEALDYRVTKAQEVTEIEKALATDIRDLTKRRDELEAELNEVKGSLAAATSRHINIQEEKEQFDEASGHIVAQLSIREDELTHSIAARKVEANTVDTWLSFLEDTWLLQTICGQEREMQTQTHLACYCNLNELARVLVQACQSSKLLLDLCRENMQELGMEGVSGDIITAKHKIQDKYLDTESQVVSALMSISKLKTDVQAYHQLGKDEEADETIIKLTGIFEMVDKLRAEFEGRQRPLWDTEDHGPKIVGRSLSFVQDTLVHSSTASSQQLEESELPMVSRDTNPSAEHGEDGGAVLAAREVITTSPPEEQEGWELDELDEELSREDTARVS</sequence>
<evidence type="ECO:0000313" key="3">
    <source>
        <dbReference type="EMBL" id="CAK9261996.1"/>
    </source>
</evidence>
<evidence type="ECO:0000256" key="1">
    <source>
        <dbReference type="SAM" id="Coils"/>
    </source>
</evidence>
<name>A0ABP0W5F5_9BRYO</name>
<feature type="compositionally biased region" description="Acidic residues" evidence="2">
    <location>
        <begin position="624"/>
        <end position="639"/>
    </location>
</feature>
<feature type="region of interest" description="Disordered" evidence="2">
    <location>
        <begin position="579"/>
        <end position="647"/>
    </location>
</feature>
<accession>A0ABP0W5F5</accession>
<feature type="coiled-coil region" evidence="1">
    <location>
        <begin position="332"/>
        <end position="366"/>
    </location>
</feature>